<dbReference type="Pfam" id="PF04072">
    <property type="entry name" value="LCM"/>
    <property type="match status" value="1"/>
</dbReference>
<proteinExistence type="predicted"/>
<dbReference type="EMBL" id="AP022586">
    <property type="protein sequence ID" value="BBY16111.1"/>
    <property type="molecule type" value="Genomic_DNA"/>
</dbReference>
<accession>A0AAD1MUE1</accession>
<evidence type="ECO:0000256" key="1">
    <source>
        <dbReference type="ARBA" id="ARBA00022603"/>
    </source>
</evidence>
<evidence type="ECO:0000313" key="3">
    <source>
        <dbReference type="EMBL" id="BBY16111.1"/>
    </source>
</evidence>
<keyword evidence="1" id="KW-0489">Methyltransferase</keyword>
<protein>
    <submittedName>
        <fullName evidence="3">O-methyltransferase</fullName>
    </submittedName>
</protein>
<reference evidence="3 4" key="1">
    <citation type="journal article" date="2019" name="Emerg. Microbes Infect.">
        <title>Comprehensive subspecies identification of 175 nontuberculous mycobacteria species based on 7547 genomic profiles.</title>
        <authorList>
            <person name="Matsumoto Y."/>
            <person name="Kinjo T."/>
            <person name="Motooka D."/>
            <person name="Nabeya D."/>
            <person name="Jung N."/>
            <person name="Uechi K."/>
            <person name="Horii T."/>
            <person name="Iida T."/>
            <person name="Fujita J."/>
            <person name="Nakamura S."/>
        </authorList>
    </citation>
    <scope>NUCLEOTIDE SEQUENCE [LARGE SCALE GENOMIC DNA]</scope>
    <source>
        <strain evidence="3 4">JCM 17423</strain>
    </source>
</reference>
<sequence>MSEKLHVDLTGAPQTMLATFYAKALDADLPNPILGDRFAKEVVDRIDYDWRKTAITAANSPSVTTRSAHFDNWARQFLAVNPDALVLHLGCGLDTRAFRLDPGPGVEWYDVDYPDVIRLREQLFGARDHYHLIAASVTDPSWFAEIPRTRPTLMIGEGLTMYLTRDDGVALLRRIVDHAPSGELQFDAFSRLGIKSQWMNAVVRRAGATLHWAIDKPDDVIEAVPGLRLLSWMSPFDSTRFSDIAWYYRLMAAVMTPIPALRYMAQYHRYAF</sequence>
<dbReference type="InterPro" id="IPR016874">
    <property type="entry name" value="TcmP-like"/>
</dbReference>
<dbReference type="InterPro" id="IPR007213">
    <property type="entry name" value="Ppm1/Ppm2/Tcmp"/>
</dbReference>
<evidence type="ECO:0000313" key="4">
    <source>
        <dbReference type="Proteomes" id="UP000466607"/>
    </source>
</evidence>
<dbReference type="Proteomes" id="UP000466607">
    <property type="component" value="Chromosome"/>
</dbReference>
<dbReference type="PANTHER" id="PTHR43619">
    <property type="entry name" value="S-ADENOSYL-L-METHIONINE-DEPENDENT METHYLTRANSFERASE YKTD-RELATED"/>
    <property type="match status" value="1"/>
</dbReference>
<name>A0AAD1MUE1_9MYCO</name>
<dbReference type="SUPFAM" id="SSF53335">
    <property type="entry name" value="S-adenosyl-L-methionine-dependent methyltransferases"/>
    <property type="match status" value="1"/>
</dbReference>
<gene>
    <name evidence="3" type="ORF">MLIT_17030</name>
</gene>
<dbReference type="AlphaFoldDB" id="A0AAD1MUE1"/>
<keyword evidence="4" id="KW-1185">Reference proteome</keyword>
<dbReference type="Gene3D" id="3.40.50.150">
    <property type="entry name" value="Vaccinia Virus protein VP39"/>
    <property type="match status" value="1"/>
</dbReference>
<dbReference type="GO" id="GO:0008168">
    <property type="term" value="F:methyltransferase activity"/>
    <property type="evidence" value="ECO:0007669"/>
    <property type="project" value="UniProtKB-KW"/>
</dbReference>
<keyword evidence="2" id="KW-0808">Transferase</keyword>
<dbReference type="GO" id="GO:0032259">
    <property type="term" value="P:methylation"/>
    <property type="evidence" value="ECO:0007669"/>
    <property type="project" value="UniProtKB-KW"/>
</dbReference>
<dbReference type="PANTHER" id="PTHR43619:SF2">
    <property type="entry name" value="S-ADENOSYL-L-METHIONINE-DEPENDENT METHYLTRANSFERASES SUPERFAMILY PROTEIN"/>
    <property type="match status" value="1"/>
</dbReference>
<dbReference type="PIRSF" id="PIRSF028177">
    <property type="entry name" value="Polyketide_synth_Omtfrase_TcmP"/>
    <property type="match status" value="1"/>
</dbReference>
<organism evidence="3 4">
    <name type="scientific">Mycolicibacterium litorale</name>
    <dbReference type="NCBI Taxonomy" id="758802"/>
    <lineage>
        <taxon>Bacteria</taxon>
        <taxon>Bacillati</taxon>
        <taxon>Actinomycetota</taxon>
        <taxon>Actinomycetes</taxon>
        <taxon>Mycobacteriales</taxon>
        <taxon>Mycobacteriaceae</taxon>
        <taxon>Mycolicibacterium</taxon>
    </lineage>
</organism>
<dbReference type="RefSeq" id="WP_134051813.1">
    <property type="nucleotide sequence ID" value="NZ_AP022586.1"/>
</dbReference>
<evidence type="ECO:0000256" key="2">
    <source>
        <dbReference type="ARBA" id="ARBA00022679"/>
    </source>
</evidence>
<dbReference type="InterPro" id="IPR029063">
    <property type="entry name" value="SAM-dependent_MTases_sf"/>
</dbReference>